<evidence type="ECO:0000313" key="3">
    <source>
        <dbReference type="EnsemblMetazoa" id="XP_011681233"/>
    </source>
</evidence>
<dbReference type="SUPFAM" id="SSF55895">
    <property type="entry name" value="Ribonuclease Rh-like"/>
    <property type="match status" value="1"/>
</dbReference>
<name>A0A7M7LWK7_STRPU</name>
<dbReference type="InterPro" id="IPR036430">
    <property type="entry name" value="RNase_T2-like_sf"/>
</dbReference>
<dbReference type="PANTHER" id="PTHR11240:SF22">
    <property type="entry name" value="RIBONUCLEASE T2"/>
    <property type="match status" value="1"/>
</dbReference>
<dbReference type="AlphaFoldDB" id="A0A7M7LWK7"/>
<dbReference type="InParanoid" id="A0A7M7LWK7"/>
<dbReference type="EnsemblMetazoa" id="XM_011682931">
    <property type="protein sequence ID" value="XP_011681233"/>
    <property type="gene ID" value="LOC105446314"/>
</dbReference>
<dbReference type="InterPro" id="IPR001568">
    <property type="entry name" value="RNase_T2-like"/>
</dbReference>
<accession>A0A7M7LWK7</accession>
<evidence type="ECO:0000313" key="4">
    <source>
        <dbReference type="Proteomes" id="UP000007110"/>
    </source>
</evidence>
<proteinExistence type="inferred from homology"/>
<organism evidence="3 4">
    <name type="scientific">Strongylocentrotus purpuratus</name>
    <name type="common">Purple sea urchin</name>
    <dbReference type="NCBI Taxonomy" id="7668"/>
    <lineage>
        <taxon>Eukaryota</taxon>
        <taxon>Metazoa</taxon>
        <taxon>Echinodermata</taxon>
        <taxon>Eleutherozoa</taxon>
        <taxon>Echinozoa</taxon>
        <taxon>Echinoidea</taxon>
        <taxon>Euechinoidea</taxon>
        <taxon>Echinacea</taxon>
        <taxon>Camarodonta</taxon>
        <taxon>Echinidea</taxon>
        <taxon>Strongylocentrotidae</taxon>
        <taxon>Strongylocentrotus</taxon>
    </lineage>
</organism>
<dbReference type="Proteomes" id="UP000007110">
    <property type="component" value="Unassembled WGS sequence"/>
</dbReference>
<comment type="similarity">
    <text evidence="1 2">Belongs to the RNase T2 family.</text>
</comment>
<dbReference type="Pfam" id="PF00445">
    <property type="entry name" value="Ribonuclease_T2"/>
    <property type="match status" value="1"/>
</dbReference>
<keyword evidence="4" id="KW-1185">Reference proteome</keyword>
<dbReference type="GeneID" id="105446314"/>
<reference evidence="4" key="1">
    <citation type="submission" date="2015-02" db="EMBL/GenBank/DDBJ databases">
        <title>Genome sequencing for Strongylocentrotus purpuratus.</title>
        <authorList>
            <person name="Murali S."/>
            <person name="Liu Y."/>
            <person name="Vee V."/>
            <person name="English A."/>
            <person name="Wang M."/>
            <person name="Skinner E."/>
            <person name="Han Y."/>
            <person name="Muzny D.M."/>
            <person name="Worley K.C."/>
            <person name="Gibbs R.A."/>
        </authorList>
    </citation>
    <scope>NUCLEOTIDE SEQUENCE</scope>
</reference>
<reference evidence="3" key="2">
    <citation type="submission" date="2021-01" db="UniProtKB">
        <authorList>
            <consortium name="EnsemblMetazoa"/>
        </authorList>
    </citation>
    <scope>IDENTIFICATION</scope>
</reference>
<dbReference type="Gene3D" id="3.90.730.10">
    <property type="entry name" value="Ribonuclease T2-like"/>
    <property type="match status" value="1"/>
</dbReference>
<dbReference type="RefSeq" id="XP_011681233.2">
    <property type="nucleotide sequence ID" value="XM_011682931.2"/>
</dbReference>
<dbReference type="PANTHER" id="PTHR11240">
    <property type="entry name" value="RIBONUCLEASE T2"/>
    <property type="match status" value="1"/>
</dbReference>
<dbReference type="OMA" id="KHEWCKH"/>
<dbReference type="GO" id="GO:0003723">
    <property type="term" value="F:RNA binding"/>
    <property type="evidence" value="ECO:0007669"/>
    <property type="project" value="InterPro"/>
</dbReference>
<dbReference type="GO" id="GO:0005576">
    <property type="term" value="C:extracellular region"/>
    <property type="evidence" value="ECO:0000318"/>
    <property type="project" value="GO_Central"/>
</dbReference>
<evidence type="ECO:0000256" key="1">
    <source>
        <dbReference type="ARBA" id="ARBA00007469"/>
    </source>
</evidence>
<dbReference type="OrthoDB" id="435754at2759"/>
<dbReference type="KEGG" id="spu:105446314"/>
<dbReference type="GO" id="GO:0004521">
    <property type="term" value="F:RNA endonuclease activity"/>
    <property type="evidence" value="ECO:0000318"/>
    <property type="project" value="GO_Central"/>
</dbReference>
<dbReference type="GO" id="GO:0006401">
    <property type="term" value="P:RNA catabolic process"/>
    <property type="evidence" value="ECO:0000318"/>
    <property type="project" value="GO_Central"/>
</dbReference>
<dbReference type="GO" id="GO:0033897">
    <property type="term" value="F:ribonuclease T2 activity"/>
    <property type="evidence" value="ECO:0007669"/>
    <property type="project" value="InterPro"/>
</dbReference>
<protein>
    <submittedName>
        <fullName evidence="3">Uncharacterized protein</fullName>
    </submittedName>
</protein>
<evidence type="ECO:0000256" key="2">
    <source>
        <dbReference type="RuleBase" id="RU004328"/>
    </source>
</evidence>
<sequence length="146" mass="16907">MIKKWPTFKRGGTNDKFWKETYEKYGTCIKDLTKFNTINKYYKNTMDLYDKYKMKEILANGDSPVTPSITKKYILSDVTSALNKGLGVNPAVYCVEKDNEQYLWEIRMCFNKKLKAINCGTSHENGDKCDSEKKISYPKFPPLVIG</sequence>